<organism evidence="1 2">
    <name type="scientific">Heyndrickxia vini</name>
    <dbReference type="NCBI Taxonomy" id="1476025"/>
    <lineage>
        <taxon>Bacteria</taxon>
        <taxon>Bacillati</taxon>
        <taxon>Bacillota</taxon>
        <taxon>Bacilli</taxon>
        <taxon>Bacillales</taxon>
        <taxon>Bacillaceae</taxon>
        <taxon>Heyndrickxia</taxon>
    </lineage>
</organism>
<name>A0ABX7DXL7_9BACI</name>
<accession>A0ABX7DXL7</accession>
<gene>
    <name evidence="1" type="ORF">I5776_11340</name>
</gene>
<evidence type="ECO:0000313" key="1">
    <source>
        <dbReference type="EMBL" id="QQZ07691.1"/>
    </source>
</evidence>
<dbReference type="EMBL" id="CP065425">
    <property type="protein sequence ID" value="QQZ07691.1"/>
    <property type="molecule type" value="Genomic_DNA"/>
</dbReference>
<dbReference type="Proteomes" id="UP000595691">
    <property type="component" value="Chromosome"/>
</dbReference>
<keyword evidence="2" id="KW-1185">Reference proteome</keyword>
<sequence>MYFSINAYKYLSGFDNTFRLRKDGTWTTLEEFTSFDHTREMLFKSYKDAKFWLDSTGRVIINGVESSTIPKGEGKLFDDGYSFEIVAHRTTKPKNPVITRQQIKNVLIKR</sequence>
<protein>
    <submittedName>
        <fullName evidence="1">Uncharacterized protein</fullName>
    </submittedName>
</protein>
<evidence type="ECO:0000313" key="2">
    <source>
        <dbReference type="Proteomes" id="UP000595691"/>
    </source>
</evidence>
<reference evidence="1 2" key="1">
    <citation type="submission" date="2020-11" db="EMBL/GenBank/DDBJ databases">
        <title>Taxonomic evaluation of the Bacillus sporothermodurans group of bacteria based on whole genome sequences.</title>
        <authorList>
            <person name="Fiedler G."/>
            <person name="Herbstmann A.-D."/>
            <person name="Doll E."/>
            <person name="Wenning M."/>
            <person name="Brinks E."/>
            <person name="Kabisch J."/>
            <person name="Breitenwieser F."/>
            <person name="Lappann M."/>
            <person name="Boehnlein C."/>
            <person name="Franz C."/>
        </authorList>
    </citation>
    <scope>NUCLEOTIDE SEQUENCE [LARGE SCALE GENOMIC DNA]</scope>
    <source>
        <strain evidence="1 2">JCM 19841</strain>
    </source>
</reference>
<proteinExistence type="predicted"/>
<dbReference type="RefSeq" id="WP_202776526.1">
    <property type="nucleotide sequence ID" value="NZ_CP065425.1"/>
</dbReference>